<gene>
    <name evidence="8" type="primary">106095439</name>
</gene>
<evidence type="ECO:0000256" key="1">
    <source>
        <dbReference type="ARBA" id="ARBA00004141"/>
    </source>
</evidence>
<keyword evidence="9" id="KW-1185">Reference proteome</keyword>
<dbReference type="EnsemblMetazoa" id="SCAU006706-RA">
    <property type="protein sequence ID" value="SCAU006706-PA"/>
    <property type="gene ID" value="SCAU006706"/>
</dbReference>
<sequence length="256" mass="28798">MAHIVCSIIIGLIFYNVSRNAQYSIFNYFLAIAFITSAIFLAMAPMLATVPRDIRYMKSEYFNQWYRLSSYLMAMVTAQLPILGPMSVVFASIIFIVTGQPMQLWRLLLLIGITLLTSLVSLSFGLLIGSAFNGLHGLFIGPLGIGIMLLFTNLASTGGDIPLYQKVLMYGSFMRHILEGVLESFFGFDRSDFPCPNCDWVFAFTKPKYILKLLGCGDISYLRAVIVSSGITILFSLLSFLILKRRLNVKYLSRRR</sequence>
<keyword evidence="2" id="KW-0813">Transport</keyword>
<evidence type="ECO:0000256" key="3">
    <source>
        <dbReference type="ARBA" id="ARBA00022692"/>
    </source>
</evidence>
<comment type="subcellular location">
    <subcellularLocation>
        <location evidence="1">Membrane</location>
        <topology evidence="1">Multi-pass membrane protein</topology>
    </subcellularLocation>
</comment>
<keyword evidence="3 6" id="KW-0812">Transmembrane</keyword>
<feature type="transmembrane region" description="Helical" evidence="6">
    <location>
        <begin position="135"/>
        <end position="155"/>
    </location>
</feature>
<dbReference type="STRING" id="35570.A0A1I8PBW9"/>
<accession>A0A1I8PBW9</accession>
<dbReference type="InterPro" id="IPR013525">
    <property type="entry name" value="ABC2_TM"/>
</dbReference>
<reference evidence="8" key="1">
    <citation type="submission" date="2020-05" db="UniProtKB">
        <authorList>
            <consortium name="EnsemblMetazoa"/>
        </authorList>
    </citation>
    <scope>IDENTIFICATION</scope>
    <source>
        <strain evidence="8">USDA</strain>
    </source>
</reference>
<feature type="transmembrane region" description="Helical" evidence="6">
    <location>
        <begin position="29"/>
        <end position="50"/>
    </location>
</feature>
<dbReference type="VEuPathDB" id="VectorBase:SCAU006706"/>
<protein>
    <recommendedName>
        <fullName evidence="7">ABC-2 type transporter transmembrane domain-containing protein</fullName>
    </recommendedName>
</protein>
<evidence type="ECO:0000256" key="2">
    <source>
        <dbReference type="ARBA" id="ARBA00022448"/>
    </source>
</evidence>
<dbReference type="PANTHER" id="PTHR48041:SF15">
    <property type="entry name" value="FI05267P"/>
    <property type="match status" value="1"/>
</dbReference>
<evidence type="ECO:0000313" key="8">
    <source>
        <dbReference type="EnsemblMetazoa" id="SCAU006706-PA"/>
    </source>
</evidence>
<dbReference type="AlphaFoldDB" id="A0A1I8PBW9"/>
<evidence type="ECO:0000259" key="7">
    <source>
        <dbReference type="Pfam" id="PF01061"/>
    </source>
</evidence>
<evidence type="ECO:0000256" key="5">
    <source>
        <dbReference type="ARBA" id="ARBA00023136"/>
    </source>
</evidence>
<dbReference type="Pfam" id="PF01061">
    <property type="entry name" value="ABC2_membrane"/>
    <property type="match status" value="1"/>
</dbReference>
<feature type="domain" description="ABC-2 type transporter transmembrane" evidence="7">
    <location>
        <begin position="2"/>
        <end position="186"/>
    </location>
</feature>
<dbReference type="InterPro" id="IPR050352">
    <property type="entry name" value="ABCG_transporters"/>
</dbReference>
<dbReference type="PANTHER" id="PTHR48041">
    <property type="entry name" value="ABC TRANSPORTER G FAMILY MEMBER 28"/>
    <property type="match status" value="1"/>
</dbReference>
<name>A0A1I8PBW9_STOCA</name>
<evidence type="ECO:0000313" key="9">
    <source>
        <dbReference type="Proteomes" id="UP000095300"/>
    </source>
</evidence>
<evidence type="ECO:0000256" key="4">
    <source>
        <dbReference type="ARBA" id="ARBA00022989"/>
    </source>
</evidence>
<feature type="transmembrane region" description="Helical" evidence="6">
    <location>
        <begin position="71"/>
        <end position="98"/>
    </location>
</feature>
<proteinExistence type="predicted"/>
<keyword evidence="5 6" id="KW-0472">Membrane</keyword>
<organism evidence="8 9">
    <name type="scientific">Stomoxys calcitrans</name>
    <name type="common">Stable fly</name>
    <name type="synonym">Conops calcitrans</name>
    <dbReference type="NCBI Taxonomy" id="35570"/>
    <lineage>
        <taxon>Eukaryota</taxon>
        <taxon>Metazoa</taxon>
        <taxon>Ecdysozoa</taxon>
        <taxon>Arthropoda</taxon>
        <taxon>Hexapoda</taxon>
        <taxon>Insecta</taxon>
        <taxon>Pterygota</taxon>
        <taxon>Neoptera</taxon>
        <taxon>Endopterygota</taxon>
        <taxon>Diptera</taxon>
        <taxon>Brachycera</taxon>
        <taxon>Muscomorpha</taxon>
        <taxon>Muscoidea</taxon>
        <taxon>Muscidae</taxon>
        <taxon>Stomoxys</taxon>
    </lineage>
</organism>
<keyword evidence="4 6" id="KW-1133">Transmembrane helix</keyword>
<dbReference type="GO" id="GO:0140359">
    <property type="term" value="F:ABC-type transporter activity"/>
    <property type="evidence" value="ECO:0007669"/>
    <property type="project" value="InterPro"/>
</dbReference>
<dbReference type="Proteomes" id="UP000095300">
    <property type="component" value="Unassembled WGS sequence"/>
</dbReference>
<evidence type="ECO:0000256" key="6">
    <source>
        <dbReference type="SAM" id="Phobius"/>
    </source>
</evidence>
<dbReference type="GO" id="GO:0005886">
    <property type="term" value="C:plasma membrane"/>
    <property type="evidence" value="ECO:0007669"/>
    <property type="project" value="TreeGrafter"/>
</dbReference>
<feature type="transmembrane region" description="Helical" evidence="6">
    <location>
        <begin position="221"/>
        <end position="243"/>
    </location>
</feature>
<feature type="transmembrane region" description="Helical" evidence="6">
    <location>
        <begin position="104"/>
        <end position="128"/>
    </location>
</feature>